<dbReference type="Pfam" id="PF13344">
    <property type="entry name" value="Hydrolase_6"/>
    <property type="match status" value="1"/>
</dbReference>
<gene>
    <name evidence="2" type="ORF">Cch01nite_16390</name>
</gene>
<dbReference type="PANTHER" id="PTHR19288:SF95">
    <property type="entry name" value="D-GLYCEROL 3-PHOSPHATE PHOSPHATASE"/>
    <property type="match status" value="1"/>
</dbReference>
<reference evidence="2" key="1">
    <citation type="submission" date="2021-01" db="EMBL/GenBank/DDBJ databases">
        <title>Whole genome shotgun sequence of Cellulomonas chitinilytica NBRC 110799.</title>
        <authorList>
            <person name="Komaki H."/>
            <person name="Tamura T."/>
        </authorList>
    </citation>
    <scope>NUCLEOTIDE SEQUENCE</scope>
    <source>
        <strain evidence="2">NBRC 110799</strain>
    </source>
</reference>
<dbReference type="InterPro" id="IPR023214">
    <property type="entry name" value="HAD_sf"/>
</dbReference>
<dbReference type="SUPFAM" id="SSF56784">
    <property type="entry name" value="HAD-like"/>
    <property type="match status" value="1"/>
</dbReference>
<dbReference type="GO" id="GO:0005737">
    <property type="term" value="C:cytoplasm"/>
    <property type="evidence" value="ECO:0007669"/>
    <property type="project" value="TreeGrafter"/>
</dbReference>
<dbReference type="NCBIfam" id="TIGR01460">
    <property type="entry name" value="HAD-SF-IIA"/>
    <property type="match status" value="1"/>
</dbReference>
<dbReference type="EMBL" id="BONK01000005">
    <property type="protein sequence ID" value="GIG20915.1"/>
    <property type="molecule type" value="Genomic_DNA"/>
</dbReference>
<accession>A0A919TYS5</accession>
<evidence type="ECO:0000313" key="3">
    <source>
        <dbReference type="Proteomes" id="UP000632740"/>
    </source>
</evidence>
<sequence length="345" mass="35460">MTAGLAGSTTPLADRFDLALVDLDGVAYRGHEPIDGAADGLTTARDRGMRLVFVTNNASREPESVADQLTELGIPTRPNEVMTAAQAAAQLLRTRLARGAKVLVVGGAGLVTAVQQAGFTVVDSADDEPEAVAQGFAPDLGWVQLAEAAYAVQRGAWHVASNLDLSLPTARGFAPGNGSLVGAVRAATGVVPDSAGKPTPTMYHMAVERAGAREALVIGDRLDTDLAGARSGGYLGLHVLTGVSSARDDVLAVPGERPHFIGADLRSLLVSHPEPAQAAEGWWSVRDAAARVTGGRLELGRAGDDLEDRLDLVRAACAAAWAFVDEGGVLDPGSVPELDVLGAGG</sequence>
<proteinExistence type="predicted"/>
<dbReference type="Pfam" id="PF13242">
    <property type="entry name" value="Hydrolase_like"/>
    <property type="match status" value="1"/>
</dbReference>
<dbReference type="Proteomes" id="UP000632740">
    <property type="component" value="Unassembled WGS sequence"/>
</dbReference>
<feature type="domain" description="GCN5-related N-acetyltransferase-like" evidence="1">
    <location>
        <begin position="290"/>
        <end position="330"/>
    </location>
</feature>
<keyword evidence="3" id="KW-1185">Reference proteome</keyword>
<name>A0A919TYS5_9CELL</name>
<dbReference type="Gene3D" id="3.40.50.1000">
    <property type="entry name" value="HAD superfamily/HAD-like"/>
    <property type="match status" value="2"/>
</dbReference>
<protein>
    <submittedName>
        <fullName evidence="2">Haloacid dehalogenase</fullName>
    </submittedName>
</protein>
<dbReference type="GO" id="GO:0016791">
    <property type="term" value="F:phosphatase activity"/>
    <property type="evidence" value="ECO:0007669"/>
    <property type="project" value="TreeGrafter"/>
</dbReference>
<dbReference type="AlphaFoldDB" id="A0A919TYS5"/>
<evidence type="ECO:0000313" key="2">
    <source>
        <dbReference type="EMBL" id="GIG20915.1"/>
    </source>
</evidence>
<comment type="caution">
    <text evidence="2">The sequence shown here is derived from an EMBL/GenBank/DDBJ whole genome shotgun (WGS) entry which is preliminary data.</text>
</comment>
<dbReference type="InterPro" id="IPR041065">
    <property type="entry name" value="GNAT-like"/>
</dbReference>
<dbReference type="Pfam" id="PF18407">
    <property type="entry name" value="GNAT_like"/>
    <property type="match status" value="1"/>
</dbReference>
<dbReference type="InterPro" id="IPR006357">
    <property type="entry name" value="HAD-SF_hydro_IIA"/>
</dbReference>
<dbReference type="RefSeq" id="WP_203751216.1">
    <property type="nucleotide sequence ID" value="NZ_BONK01000005.1"/>
</dbReference>
<dbReference type="PANTHER" id="PTHR19288">
    <property type="entry name" value="4-NITROPHENYLPHOSPHATASE-RELATED"/>
    <property type="match status" value="1"/>
</dbReference>
<dbReference type="InterPro" id="IPR036412">
    <property type="entry name" value="HAD-like_sf"/>
</dbReference>
<evidence type="ECO:0000259" key="1">
    <source>
        <dbReference type="Pfam" id="PF18407"/>
    </source>
</evidence>
<organism evidence="2 3">
    <name type="scientific">Cellulomonas chitinilytica</name>
    <dbReference type="NCBI Taxonomy" id="398759"/>
    <lineage>
        <taxon>Bacteria</taxon>
        <taxon>Bacillati</taxon>
        <taxon>Actinomycetota</taxon>
        <taxon>Actinomycetes</taxon>
        <taxon>Micrococcales</taxon>
        <taxon>Cellulomonadaceae</taxon>
        <taxon>Cellulomonas</taxon>
    </lineage>
</organism>